<dbReference type="InterPro" id="IPR024078">
    <property type="entry name" value="LmbE-like_dom_sf"/>
</dbReference>
<protein>
    <submittedName>
        <fullName evidence="2">PIG-L family deacetylase</fullName>
    </submittedName>
</protein>
<dbReference type="GO" id="GO:0016811">
    <property type="term" value="F:hydrolase activity, acting on carbon-nitrogen (but not peptide) bonds, in linear amides"/>
    <property type="evidence" value="ECO:0007669"/>
    <property type="project" value="TreeGrafter"/>
</dbReference>
<proteinExistence type="predicted"/>
<dbReference type="RefSeq" id="WP_119659999.1">
    <property type="nucleotide sequence ID" value="NZ_QUAL01000103.1"/>
</dbReference>
<evidence type="ECO:0000313" key="2">
    <source>
        <dbReference type="EMBL" id="RIQ25271.1"/>
    </source>
</evidence>
<comment type="caution">
    <text evidence="2">The sequence shown here is derived from an EMBL/GenBank/DDBJ whole genome shotgun (WGS) entry which is preliminary data.</text>
</comment>
<evidence type="ECO:0000256" key="1">
    <source>
        <dbReference type="ARBA" id="ARBA00022833"/>
    </source>
</evidence>
<sequence>MTPLTLPPGALDVLCLGAHPDDIEIGCGGTLLTLAAARDVRATAVVLTGAGERRDEALKATGRFLPGAAVDVRVAGLRDGRLPAAWDEVKDTLEGVAGGLRRPDVVFAPRRDDAHQDHRLIAELVPTVWRDSLVLGYEIPKWDGDLGSVTHYVPLSDAVARHKVELLDDCFPSQTGRDWWDEEMFLGLLRLRGMECRSRYAEAFTVSKATLAF</sequence>
<accession>A0A418KSD1</accession>
<dbReference type="Gene3D" id="3.40.50.10320">
    <property type="entry name" value="LmbE-like"/>
    <property type="match status" value="1"/>
</dbReference>
<organism evidence="2 3">
    <name type="scientific">Jiangella rhizosphaerae</name>
    <dbReference type="NCBI Taxonomy" id="2293569"/>
    <lineage>
        <taxon>Bacteria</taxon>
        <taxon>Bacillati</taxon>
        <taxon>Actinomycetota</taxon>
        <taxon>Actinomycetes</taxon>
        <taxon>Jiangellales</taxon>
        <taxon>Jiangellaceae</taxon>
        <taxon>Jiangella</taxon>
    </lineage>
</organism>
<dbReference type="EMBL" id="QUAL01000103">
    <property type="protein sequence ID" value="RIQ25271.1"/>
    <property type="molecule type" value="Genomic_DNA"/>
</dbReference>
<evidence type="ECO:0000313" key="3">
    <source>
        <dbReference type="Proteomes" id="UP000284057"/>
    </source>
</evidence>
<dbReference type="InterPro" id="IPR003737">
    <property type="entry name" value="GlcNAc_PI_deacetylase-related"/>
</dbReference>
<dbReference type="GO" id="GO:0016137">
    <property type="term" value="P:glycoside metabolic process"/>
    <property type="evidence" value="ECO:0007669"/>
    <property type="project" value="UniProtKB-ARBA"/>
</dbReference>
<keyword evidence="3" id="KW-1185">Reference proteome</keyword>
<dbReference type="Pfam" id="PF02585">
    <property type="entry name" value="PIG-L"/>
    <property type="match status" value="1"/>
</dbReference>
<reference evidence="2 3" key="1">
    <citation type="submission" date="2018-09" db="EMBL/GenBank/DDBJ databases">
        <title>Isolation, diversity and antifungal activity of actinobacteria from wheat.</title>
        <authorList>
            <person name="Han C."/>
        </authorList>
    </citation>
    <scope>NUCLEOTIDE SEQUENCE [LARGE SCALE GENOMIC DNA]</scope>
    <source>
        <strain evidence="2 3">NEAU-YY265</strain>
    </source>
</reference>
<dbReference type="OrthoDB" id="3514174at2"/>
<gene>
    <name evidence="2" type="ORF">DY240_11260</name>
</gene>
<dbReference type="PANTHER" id="PTHR12993:SF30">
    <property type="entry name" value="N-ACETYL-ALPHA-D-GLUCOSAMINYL L-MALATE DEACETYLASE 1"/>
    <property type="match status" value="1"/>
</dbReference>
<name>A0A418KSD1_9ACTN</name>
<dbReference type="Proteomes" id="UP000284057">
    <property type="component" value="Unassembled WGS sequence"/>
</dbReference>
<keyword evidence="1" id="KW-0862">Zinc</keyword>
<dbReference type="SUPFAM" id="SSF102588">
    <property type="entry name" value="LmbE-like"/>
    <property type="match status" value="1"/>
</dbReference>
<dbReference type="AlphaFoldDB" id="A0A418KSD1"/>
<dbReference type="PANTHER" id="PTHR12993">
    <property type="entry name" value="N-ACETYLGLUCOSAMINYL-PHOSPHATIDYLINOSITOL DE-N-ACETYLASE-RELATED"/>
    <property type="match status" value="1"/>
</dbReference>